<organism evidence="2 3">
    <name type="scientific">Thalassolituus pacificus</name>
    <dbReference type="NCBI Taxonomy" id="2975440"/>
    <lineage>
        <taxon>Bacteria</taxon>
        <taxon>Pseudomonadati</taxon>
        <taxon>Pseudomonadota</taxon>
        <taxon>Gammaproteobacteria</taxon>
        <taxon>Oceanospirillales</taxon>
        <taxon>Oceanospirillaceae</taxon>
        <taxon>Thalassolituus</taxon>
    </lineage>
</organism>
<dbReference type="Pfam" id="PF13692">
    <property type="entry name" value="Glyco_trans_1_4"/>
    <property type="match status" value="1"/>
</dbReference>
<dbReference type="InterPro" id="IPR050194">
    <property type="entry name" value="Glycosyltransferase_grp1"/>
</dbReference>
<dbReference type="GO" id="GO:0016757">
    <property type="term" value="F:glycosyltransferase activity"/>
    <property type="evidence" value="ECO:0007669"/>
    <property type="project" value="TreeGrafter"/>
</dbReference>
<dbReference type="PANTHER" id="PTHR45947:SF3">
    <property type="entry name" value="SULFOQUINOVOSYL TRANSFERASE SQD2"/>
    <property type="match status" value="1"/>
</dbReference>
<name>A0A9X2WHK5_9GAMM</name>
<feature type="domain" description="Glycosyltransferase subfamily 4-like N-terminal" evidence="1">
    <location>
        <begin position="24"/>
        <end position="192"/>
    </location>
</feature>
<dbReference type="SUPFAM" id="SSF53756">
    <property type="entry name" value="UDP-Glycosyltransferase/glycogen phosphorylase"/>
    <property type="match status" value="1"/>
</dbReference>
<dbReference type="PANTHER" id="PTHR45947">
    <property type="entry name" value="SULFOQUINOVOSYL TRANSFERASE SQD2"/>
    <property type="match status" value="1"/>
</dbReference>
<accession>A0A9X2WHK5</accession>
<keyword evidence="3" id="KW-1185">Reference proteome</keyword>
<reference evidence="2" key="1">
    <citation type="journal article" date="2022" name="Front. Microbiol.">
        <title>Genome-based taxonomic rearrangement of Oceanobacter-related bacteria including the description of Thalassolituus hydrocarbonoclasticus sp. nov. and Thalassolituus pacificus sp. nov. and emended description of the genus Thalassolituus.</title>
        <authorList>
            <person name="Dong C."/>
            <person name="Wei L."/>
            <person name="Wang J."/>
            <person name="Lai Q."/>
            <person name="Huang Z."/>
            <person name="Shao Z."/>
        </authorList>
    </citation>
    <scope>NUCLEOTIDE SEQUENCE</scope>
    <source>
        <strain evidence="2">59MF3M-4</strain>
    </source>
</reference>
<sequence>MTLTASSSTLQRVTIVTETFAPEINGVANTLGHLVRGLISRGIEVQVIRPRQHRTDLSASHDKLHSVTLPGLPIPGYNALRFGFPLISRIRKAINRFAPQAIYVATEGPMGWAAVSAARASGITVLSGFHTNFHQYIEHYRMGALEGLAYRYLRYFHNRTSGTLVPTRVQRDELEAHGFHNVRVMARGVDSQLFSPEKRSTALRRQWGVRDDDLVLLYVGRIAGEKNMDLALATYRRLLAADERVKLVLVGDGPALAGIREHYPAVICCGMQRGEDLARHYASGDVFLFPSKTDTFGNVVTEAMASGLAVVSFDYAAGHEHIHSSHNGMLAPFGDDPSYMRCAETLLDSPNLLRRLRQQASLHARSISWNSIVDDFIQRLNGATAEVIQHGTEQNNTAKSRATV</sequence>
<dbReference type="CDD" id="cd03814">
    <property type="entry name" value="GT4-like"/>
    <property type="match status" value="1"/>
</dbReference>
<evidence type="ECO:0000259" key="1">
    <source>
        <dbReference type="Pfam" id="PF13439"/>
    </source>
</evidence>
<gene>
    <name evidence="2" type="ORF">NYR02_15845</name>
</gene>
<dbReference type="InterPro" id="IPR028098">
    <property type="entry name" value="Glyco_trans_4-like_N"/>
</dbReference>
<reference evidence="2" key="2">
    <citation type="submission" date="2022-08" db="EMBL/GenBank/DDBJ databases">
        <authorList>
            <person name="Dong C."/>
        </authorList>
    </citation>
    <scope>NUCLEOTIDE SEQUENCE</scope>
    <source>
        <strain evidence="2">59MF3M-4</strain>
    </source>
</reference>
<proteinExistence type="predicted"/>
<dbReference type="RefSeq" id="WP_260977327.1">
    <property type="nucleotide sequence ID" value="NZ_JAOANI010000028.1"/>
</dbReference>
<evidence type="ECO:0000313" key="3">
    <source>
        <dbReference type="Proteomes" id="UP001147830"/>
    </source>
</evidence>
<evidence type="ECO:0000313" key="2">
    <source>
        <dbReference type="EMBL" id="MCT7360495.1"/>
    </source>
</evidence>
<dbReference type="EMBL" id="JAOANI010000028">
    <property type="protein sequence ID" value="MCT7360495.1"/>
    <property type="molecule type" value="Genomic_DNA"/>
</dbReference>
<dbReference type="Proteomes" id="UP001147830">
    <property type="component" value="Unassembled WGS sequence"/>
</dbReference>
<dbReference type="Pfam" id="PF13439">
    <property type="entry name" value="Glyco_transf_4"/>
    <property type="match status" value="1"/>
</dbReference>
<protein>
    <submittedName>
        <fullName evidence="2">Glycosyltransferase family 1 protein</fullName>
    </submittedName>
</protein>
<dbReference type="AlphaFoldDB" id="A0A9X2WHK5"/>
<dbReference type="Gene3D" id="3.40.50.2000">
    <property type="entry name" value="Glycogen Phosphorylase B"/>
    <property type="match status" value="2"/>
</dbReference>
<comment type="caution">
    <text evidence="2">The sequence shown here is derived from an EMBL/GenBank/DDBJ whole genome shotgun (WGS) entry which is preliminary data.</text>
</comment>